<evidence type="ECO:0000259" key="1">
    <source>
        <dbReference type="PROSITE" id="PS50878"/>
    </source>
</evidence>
<accession>A0A8T1QS06</accession>
<dbReference type="InterPro" id="IPR000477">
    <property type="entry name" value="RT_dom"/>
</dbReference>
<comment type="caution">
    <text evidence="2">The sequence shown here is derived from an EMBL/GenBank/DDBJ whole genome shotgun (WGS) entry which is preliminary data.</text>
</comment>
<reference evidence="2" key="1">
    <citation type="submission" date="2020-12" db="EMBL/GenBank/DDBJ databases">
        <title>WGS assembly of Carya illinoinensis cv. Pawnee.</title>
        <authorList>
            <person name="Platts A."/>
            <person name="Shu S."/>
            <person name="Wright S."/>
            <person name="Barry K."/>
            <person name="Edger P."/>
            <person name="Pires J.C."/>
            <person name="Schmutz J."/>
        </authorList>
    </citation>
    <scope>NUCLEOTIDE SEQUENCE</scope>
    <source>
        <tissue evidence="2">Leaf</tissue>
    </source>
</reference>
<dbReference type="Proteomes" id="UP000811609">
    <property type="component" value="Chromosome 4"/>
</dbReference>
<organism evidence="2 3">
    <name type="scientific">Carya illinoinensis</name>
    <name type="common">Pecan</name>
    <dbReference type="NCBI Taxonomy" id="32201"/>
    <lineage>
        <taxon>Eukaryota</taxon>
        <taxon>Viridiplantae</taxon>
        <taxon>Streptophyta</taxon>
        <taxon>Embryophyta</taxon>
        <taxon>Tracheophyta</taxon>
        <taxon>Spermatophyta</taxon>
        <taxon>Magnoliopsida</taxon>
        <taxon>eudicotyledons</taxon>
        <taxon>Gunneridae</taxon>
        <taxon>Pentapetalae</taxon>
        <taxon>rosids</taxon>
        <taxon>fabids</taxon>
        <taxon>Fagales</taxon>
        <taxon>Juglandaceae</taxon>
        <taxon>Carya</taxon>
    </lineage>
</organism>
<dbReference type="PANTHER" id="PTHR33116">
    <property type="entry name" value="REVERSE TRANSCRIPTASE ZINC-BINDING DOMAIN-CONTAINING PROTEIN-RELATED-RELATED"/>
    <property type="match status" value="1"/>
</dbReference>
<dbReference type="PANTHER" id="PTHR33116:SF80">
    <property type="entry name" value="REVERSE TRANSCRIPTASE ZINC-BINDING DOMAIN-CONTAINING PROTEIN"/>
    <property type="match status" value="1"/>
</dbReference>
<feature type="domain" description="Reverse transcriptase" evidence="1">
    <location>
        <begin position="1"/>
        <end position="76"/>
    </location>
</feature>
<protein>
    <recommendedName>
        <fullName evidence="1">Reverse transcriptase domain-containing protein</fullName>
    </recommendedName>
</protein>
<dbReference type="PROSITE" id="PS50878">
    <property type="entry name" value="RT_POL"/>
    <property type="match status" value="1"/>
</dbReference>
<evidence type="ECO:0000313" key="2">
    <source>
        <dbReference type="EMBL" id="KAG6657215.1"/>
    </source>
</evidence>
<gene>
    <name evidence="2" type="ORF">CIPAW_04G074400</name>
</gene>
<dbReference type="EMBL" id="CM031812">
    <property type="protein sequence ID" value="KAG6657215.1"/>
    <property type="molecule type" value="Genomic_DNA"/>
</dbReference>
<sequence>MYADDIVVFANGAQKSIRKLMQVLKLYESWSGQFLSKEKSAIYFSRKILLHRKASLLRTTGFVEGTFPFKYLGVPIVDGRLRTNDFGELLGKINKKIAGWKMKMLSAGGRTILL</sequence>
<dbReference type="AlphaFoldDB" id="A0A8T1QS06"/>
<proteinExistence type="predicted"/>
<name>A0A8T1QS06_CARIL</name>
<evidence type="ECO:0000313" key="3">
    <source>
        <dbReference type="Proteomes" id="UP000811609"/>
    </source>
</evidence>
<keyword evidence="3" id="KW-1185">Reference proteome</keyword>